<proteinExistence type="predicted"/>
<reference evidence="1" key="1">
    <citation type="journal article" date="2023" name="bioRxiv">
        <title>Scaffold-level genome assemblies of two parasitoid biocontrol wasps reveal the parthenogenesis mechanism and an associated novel virus.</title>
        <authorList>
            <person name="Inwood S."/>
            <person name="Skelly J."/>
            <person name="Guhlin J."/>
            <person name="Harrop T."/>
            <person name="Goldson S."/>
            <person name="Dearden P."/>
        </authorList>
    </citation>
    <scope>NUCLEOTIDE SEQUENCE</scope>
    <source>
        <strain evidence="1">Lincoln</strain>
        <tissue evidence="1">Whole body</tissue>
    </source>
</reference>
<name>A0AA39G140_MICHY</name>
<gene>
    <name evidence="1" type="ORF">PV327_005321</name>
</gene>
<dbReference type="AlphaFoldDB" id="A0AA39G140"/>
<organism evidence="1 2">
    <name type="scientific">Microctonus hyperodae</name>
    <name type="common">Parasitoid wasp</name>
    <dbReference type="NCBI Taxonomy" id="165561"/>
    <lineage>
        <taxon>Eukaryota</taxon>
        <taxon>Metazoa</taxon>
        <taxon>Ecdysozoa</taxon>
        <taxon>Arthropoda</taxon>
        <taxon>Hexapoda</taxon>
        <taxon>Insecta</taxon>
        <taxon>Pterygota</taxon>
        <taxon>Neoptera</taxon>
        <taxon>Endopterygota</taxon>
        <taxon>Hymenoptera</taxon>
        <taxon>Apocrita</taxon>
        <taxon>Ichneumonoidea</taxon>
        <taxon>Braconidae</taxon>
        <taxon>Euphorinae</taxon>
        <taxon>Microctonus</taxon>
    </lineage>
</organism>
<dbReference type="EMBL" id="JAQQBR010000003">
    <property type="protein sequence ID" value="KAK0179582.1"/>
    <property type="molecule type" value="Genomic_DNA"/>
</dbReference>
<evidence type="ECO:0000313" key="2">
    <source>
        <dbReference type="Proteomes" id="UP001168972"/>
    </source>
</evidence>
<reference evidence="1" key="2">
    <citation type="submission" date="2023-03" db="EMBL/GenBank/DDBJ databases">
        <authorList>
            <person name="Inwood S.N."/>
            <person name="Skelly J.G."/>
            <person name="Guhlin J."/>
            <person name="Harrop T.W.R."/>
            <person name="Goldson S.G."/>
            <person name="Dearden P.K."/>
        </authorList>
    </citation>
    <scope>NUCLEOTIDE SEQUENCE</scope>
    <source>
        <strain evidence="1">Lincoln</strain>
        <tissue evidence="1">Whole body</tissue>
    </source>
</reference>
<accession>A0AA39G140</accession>
<sequence length="94" mass="10719">MHLQHNSITVISLRSALDSSREELRRLREIVGDFRGENYVEAVERLSLENHVLRRRILAGVNNKIAKDASVDNEKTAIEPVCQSPQSNILIKKE</sequence>
<keyword evidence="2" id="KW-1185">Reference proteome</keyword>
<dbReference type="Proteomes" id="UP001168972">
    <property type="component" value="Unassembled WGS sequence"/>
</dbReference>
<protein>
    <submittedName>
        <fullName evidence="1">Uncharacterized protein</fullName>
    </submittedName>
</protein>
<evidence type="ECO:0000313" key="1">
    <source>
        <dbReference type="EMBL" id="KAK0179582.1"/>
    </source>
</evidence>
<comment type="caution">
    <text evidence="1">The sequence shown here is derived from an EMBL/GenBank/DDBJ whole genome shotgun (WGS) entry which is preliminary data.</text>
</comment>